<gene>
    <name evidence="2" type="ORF">PLEPLA_LOCUS8720</name>
</gene>
<dbReference type="AlphaFoldDB" id="A0A9N7YCN3"/>
<keyword evidence="3" id="KW-1185">Reference proteome</keyword>
<feature type="compositionally biased region" description="Basic and acidic residues" evidence="1">
    <location>
        <begin position="91"/>
        <end position="101"/>
    </location>
</feature>
<evidence type="ECO:0000313" key="3">
    <source>
        <dbReference type="Proteomes" id="UP001153269"/>
    </source>
</evidence>
<reference evidence="2" key="1">
    <citation type="submission" date="2020-03" db="EMBL/GenBank/DDBJ databases">
        <authorList>
            <person name="Weist P."/>
        </authorList>
    </citation>
    <scope>NUCLEOTIDE SEQUENCE</scope>
</reference>
<comment type="caution">
    <text evidence="2">The sequence shown here is derived from an EMBL/GenBank/DDBJ whole genome shotgun (WGS) entry which is preliminary data.</text>
</comment>
<evidence type="ECO:0000256" key="1">
    <source>
        <dbReference type="SAM" id="MobiDB-lite"/>
    </source>
</evidence>
<dbReference type="Proteomes" id="UP001153269">
    <property type="component" value="Unassembled WGS sequence"/>
</dbReference>
<name>A0A9N7YCN3_PLEPL</name>
<sequence>MTTPQGGWPPQVNKSPDTPKIAAILPAKDFDQGPSGSPRCSSSKGGNFNKRQSIILSQKDEAESRRRRRTTFNPVPRAREIRSIRPSADLRCNHETYRSPA</sequence>
<dbReference type="EMBL" id="CADEAL010000484">
    <property type="protein sequence ID" value="CAB1420843.1"/>
    <property type="molecule type" value="Genomic_DNA"/>
</dbReference>
<accession>A0A9N7YCN3</accession>
<protein>
    <submittedName>
        <fullName evidence="2">Uncharacterized protein</fullName>
    </submittedName>
</protein>
<feature type="region of interest" description="Disordered" evidence="1">
    <location>
        <begin position="26"/>
        <end position="101"/>
    </location>
</feature>
<proteinExistence type="predicted"/>
<feature type="compositionally biased region" description="Polar residues" evidence="1">
    <location>
        <begin position="34"/>
        <end position="56"/>
    </location>
</feature>
<evidence type="ECO:0000313" key="2">
    <source>
        <dbReference type="EMBL" id="CAB1420843.1"/>
    </source>
</evidence>
<organism evidence="2 3">
    <name type="scientific">Pleuronectes platessa</name>
    <name type="common">European plaice</name>
    <dbReference type="NCBI Taxonomy" id="8262"/>
    <lineage>
        <taxon>Eukaryota</taxon>
        <taxon>Metazoa</taxon>
        <taxon>Chordata</taxon>
        <taxon>Craniata</taxon>
        <taxon>Vertebrata</taxon>
        <taxon>Euteleostomi</taxon>
        <taxon>Actinopterygii</taxon>
        <taxon>Neopterygii</taxon>
        <taxon>Teleostei</taxon>
        <taxon>Neoteleostei</taxon>
        <taxon>Acanthomorphata</taxon>
        <taxon>Carangaria</taxon>
        <taxon>Pleuronectiformes</taxon>
        <taxon>Pleuronectoidei</taxon>
        <taxon>Pleuronectidae</taxon>
        <taxon>Pleuronectes</taxon>
    </lineage>
</organism>